<dbReference type="InterPro" id="IPR032675">
    <property type="entry name" value="LRR_dom_sf"/>
</dbReference>
<dbReference type="AlphaFoldDB" id="A0A8C4FZP0"/>
<name>A0A8C4FZP0_9TELE</name>
<dbReference type="SUPFAM" id="SSF81383">
    <property type="entry name" value="F-box domain"/>
    <property type="match status" value="1"/>
</dbReference>
<gene>
    <name evidence="2" type="primary">FBXL22</name>
</gene>
<dbReference type="SUPFAM" id="SSF52047">
    <property type="entry name" value="RNI-like"/>
    <property type="match status" value="1"/>
</dbReference>
<accession>A0A8C4FZP0</accession>
<proteinExistence type="predicted"/>
<protein>
    <recommendedName>
        <fullName evidence="4">F-box domain-containing protein</fullName>
    </recommendedName>
</protein>
<evidence type="ECO:0000256" key="1">
    <source>
        <dbReference type="ARBA" id="ARBA00022786"/>
    </source>
</evidence>
<dbReference type="Proteomes" id="UP000694580">
    <property type="component" value="Chromosome 17"/>
</dbReference>
<keyword evidence="1" id="KW-0833">Ubl conjugation pathway</keyword>
<keyword evidence="3" id="KW-1185">Reference proteome</keyword>
<dbReference type="SMART" id="SM00367">
    <property type="entry name" value="LRR_CC"/>
    <property type="match status" value="2"/>
</dbReference>
<dbReference type="InterPro" id="IPR036047">
    <property type="entry name" value="F-box-like_dom_sf"/>
</dbReference>
<organism evidence="2 3">
    <name type="scientific">Denticeps clupeoides</name>
    <name type="common">denticle herring</name>
    <dbReference type="NCBI Taxonomy" id="299321"/>
    <lineage>
        <taxon>Eukaryota</taxon>
        <taxon>Metazoa</taxon>
        <taxon>Chordata</taxon>
        <taxon>Craniata</taxon>
        <taxon>Vertebrata</taxon>
        <taxon>Euteleostomi</taxon>
        <taxon>Actinopterygii</taxon>
        <taxon>Neopterygii</taxon>
        <taxon>Teleostei</taxon>
        <taxon>Clupei</taxon>
        <taxon>Clupeiformes</taxon>
        <taxon>Denticipitoidei</taxon>
        <taxon>Denticipitidae</taxon>
        <taxon>Denticeps</taxon>
    </lineage>
</organism>
<dbReference type="Gene3D" id="3.80.10.10">
    <property type="entry name" value="Ribonuclease Inhibitor"/>
    <property type="match status" value="1"/>
</dbReference>
<reference evidence="2" key="2">
    <citation type="submission" date="2025-05" db="UniProtKB">
        <authorList>
            <consortium name="Ensembl"/>
        </authorList>
    </citation>
    <scope>IDENTIFICATION</scope>
</reference>
<dbReference type="InterPro" id="IPR006553">
    <property type="entry name" value="Leu-rich_rpt_Cys-con_subtyp"/>
</dbReference>
<sequence length="240" mass="27474">MCKGGLWQELPEEEACKPGHTIQTHNMQLTELNRECLLHLFSFLDKDSRLSLSLTCHWLRDVFLEPRLWSLLRFRSPGELLRDNFVLGPSLRHLAVCWHSSRVKVCNIEDWMKSSFQKDLCRKHKNVVSAFLARVCHVCPNLLSLTLSGCGHVTDHDIVSLLQRCGRLRRLCLENCSRLTDSTLQAVVTHGHGLAEDAWGLQIKPTCSCRGPPTTTTTFISYIAQNHIQYVLMCFDRPYS</sequence>
<evidence type="ECO:0008006" key="4">
    <source>
        <dbReference type="Google" id="ProtNLM"/>
    </source>
</evidence>
<dbReference type="Ensembl" id="ENSDCDT00010055351.1">
    <property type="protein sequence ID" value="ENSDCDP00010045194.1"/>
    <property type="gene ID" value="ENSDCDG00010027876.1"/>
</dbReference>
<dbReference type="Ensembl" id="ENSDCDT00010055355.1">
    <property type="protein sequence ID" value="ENSDCDP00010045198.1"/>
    <property type="gene ID" value="ENSDCDG00010027876.1"/>
</dbReference>
<evidence type="ECO:0000313" key="3">
    <source>
        <dbReference type="Proteomes" id="UP000694580"/>
    </source>
</evidence>
<evidence type="ECO:0000313" key="2">
    <source>
        <dbReference type="Ensembl" id="ENSDCDP00010045198.1"/>
    </source>
</evidence>
<reference evidence="2 3" key="1">
    <citation type="submission" date="2020-06" db="EMBL/GenBank/DDBJ databases">
        <authorList>
            <consortium name="Wellcome Sanger Institute Data Sharing"/>
        </authorList>
    </citation>
    <scope>NUCLEOTIDE SEQUENCE [LARGE SCALE GENOMIC DNA]</scope>
</reference>
<dbReference type="GeneTree" id="ENSGT00390000003748"/>